<dbReference type="InterPro" id="IPR002912">
    <property type="entry name" value="ACT_dom"/>
</dbReference>
<dbReference type="PROSITE" id="PS51671">
    <property type="entry name" value="ACT"/>
    <property type="match status" value="1"/>
</dbReference>
<dbReference type="SMART" id="SM00116">
    <property type="entry name" value="CBS"/>
    <property type="match status" value="2"/>
</dbReference>
<dbReference type="InterPro" id="IPR045865">
    <property type="entry name" value="ACT-like_dom_sf"/>
</dbReference>
<dbReference type="Pfam" id="PF00571">
    <property type="entry name" value="CBS"/>
    <property type="match status" value="2"/>
</dbReference>
<feature type="domain" description="CBS" evidence="3">
    <location>
        <begin position="78"/>
        <end position="137"/>
    </location>
</feature>
<dbReference type="EMBL" id="JAGGKS010000002">
    <property type="protein sequence ID" value="MBP1925076.1"/>
    <property type="molecule type" value="Genomic_DNA"/>
</dbReference>
<dbReference type="PANTHER" id="PTHR43080:SF2">
    <property type="entry name" value="CBS DOMAIN-CONTAINING PROTEIN"/>
    <property type="match status" value="1"/>
</dbReference>
<keyword evidence="1 2" id="KW-0129">CBS domain</keyword>
<feature type="domain" description="ACT" evidence="4">
    <location>
        <begin position="138"/>
        <end position="208"/>
    </location>
</feature>
<proteinExistence type="predicted"/>
<gene>
    <name evidence="5" type="ORF">J2Z76_000933</name>
</gene>
<dbReference type="PANTHER" id="PTHR43080">
    <property type="entry name" value="CBS DOMAIN-CONTAINING PROTEIN CBSX3, MITOCHONDRIAL"/>
    <property type="match status" value="1"/>
</dbReference>
<dbReference type="Gene3D" id="3.30.70.260">
    <property type="match status" value="1"/>
</dbReference>
<dbReference type="CDD" id="cd02116">
    <property type="entry name" value="ACT"/>
    <property type="match status" value="1"/>
</dbReference>
<feature type="domain" description="CBS" evidence="3">
    <location>
        <begin position="7"/>
        <end position="64"/>
    </location>
</feature>
<dbReference type="InterPro" id="IPR051257">
    <property type="entry name" value="Diverse_CBS-Domain"/>
</dbReference>
<dbReference type="CDD" id="cd02205">
    <property type="entry name" value="CBS_pair_SF"/>
    <property type="match status" value="1"/>
</dbReference>
<evidence type="ECO:0000259" key="3">
    <source>
        <dbReference type="PROSITE" id="PS51371"/>
    </source>
</evidence>
<dbReference type="SUPFAM" id="SSF54631">
    <property type="entry name" value="CBS-domain pair"/>
    <property type="match status" value="1"/>
</dbReference>
<comment type="caution">
    <text evidence="5">The sequence shown here is derived from an EMBL/GenBank/DDBJ whole genome shotgun (WGS) entry which is preliminary data.</text>
</comment>
<evidence type="ECO:0000313" key="6">
    <source>
        <dbReference type="Proteomes" id="UP001519342"/>
    </source>
</evidence>
<evidence type="ECO:0000259" key="4">
    <source>
        <dbReference type="PROSITE" id="PS51671"/>
    </source>
</evidence>
<dbReference type="RefSeq" id="WP_209510826.1">
    <property type="nucleotide sequence ID" value="NZ_JAGGKS010000002.1"/>
</dbReference>
<evidence type="ECO:0000256" key="1">
    <source>
        <dbReference type="ARBA" id="ARBA00023122"/>
    </source>
</evidence>
<dbReference type="InterPro" id="IPR000644">
    <property type="entry name" value="CBS_dom"/>
</dbReference>
<sequence>MLIRSIIMPANKLITLSTKDTAQKAVQTIEENGFLSLPVFEDKKFVGFLSKQFVYDEFFKSGETDYNKFFQKPVAEFITTPLEALKDSTPVEEAAEIFFKSKVRFLPVVDSDDRFLGILTQKVLFDIIIKVFGLKDAKLVILASDFSGVIAKISEIIYKNGANITNIVQMDTGVMEIKEISIRLEGDGLEKIVEKLKNNGVKIREFIPSK</sequence>
<protein>
    <submittedName>
        <fullName evidence="5">Acetoin utilization protein AcuB</fullName>
    </submittedName>
</protein>
<organism evidence="5 6">
    <name type="scientific">Sedimentibacter acidaminivorans</name>
    <dbReference type="NCBI Taxonomy" id="913099"/>
    <lineage>
        <taxon>Bacteria</taxon>
        <taxon>Bacillati</taxon>
        <taxon>Bacillota</taxon>
        <taxon>Tissierellia</taxon>
        <taxon>Sedimentibacter</taxon>
    </lineage>
</organism>
<evidence type="ECO:0000256" key="2">
    <source>
        <dbReference type="PROSITE-ProRule" id="PRU00703"/>
    </source>
</evidence>
<dbReference type="SUPFAM" id="SSF55021">
    <property type="entry name" value="ACT-like"/>
    <property type="match status" value="1"/>
</dbReference>
<evidence type="ECO:0000313" key="5">
    <source>
        <dbReference type="EMBL" id="MBP1925076.1"/>
    </source>
</evidence>
<dbReference type="Proteomes" id="UP001519342">
    <property type="component" value="Unassembled WGS sequence"/>
</dbReference>
<dbReference type="InterPro" id="IPR046342">
    <property type="entry name" value="CBS_dom_sf"/>
</dbReference>
<dbReference type="Gene3D" id="3.10.580.10">
    <property type="entry name" value="CBS-domain"/>
    <property type="match status" value="1"/>
</dbReference>
<dbReference type="PROSITE" id="PS51371">
    <property type="entry name" value="CBS"/>
    <property type="match status" value="2"/>
</dbReference>
<name>A0ABS4GBK3_9FIRM</name>
<keyword evidence="6" id="KW-1185">Reference proteome</keyword>
<reference evidence="5 6" key="1">
    <citation type="submission" date="2021-03" db="EMBL/GenBank/DDBJ databases">
        <title>Genomic Encyclopedia of Type Strains, Phase IV (KMG-IV): sequencing the most valuable type-strain genomes for metagenomic binning, comparative biology and taxonomic classification.</title>
        <authorList>
            <person name="Goeker M."/>
        </authorList>
    </citation>
    <scope>NUCLEOTIDE SEQUENCE [LARGE SCALE GENOMIC DNA]</scope>
    <source>
        <strain evidence="5 6">DSM 24004</strain>
    </source>
</reference>
<accession>A0ABS4GBK3</accession>
<dbReference type="Pfam" id="PF01842">
    <property type="entry name" value="ACT"/>
    <property type="match status" value="1"/>
</dbReference>